<name>A0ABP7MXJ5_9GAMM</name>
<dbReference type="RefSeq" id="WP_344799358.1">
    <property type="nucleotide sequence ID" value="NZ_BAABBN010000007.1"/>
</dbReference>
<dbReference type="SUPFAM" id="SSF63829">
    <property type="entry name" value="Calcium-dependent phosphotriesterase"/>
    <property type="match status" value="1"/>
</dbReference>
<reference evidence="3" key="1">
    <citation type="journal article" date="2019" name="Int. J. Syst. Evol. Microbiol.">
        <title>The Global Catalogue of Microorganisms (GCM) 10K type strain sequencing project: providing services to taxonomists for standard genome sequencing and annotation.</title>
        <authorList>
            <consortium name="The Broad Institute Genomics Platform"/>
            <consortium name="The Broad Institute Genome Sequencing Center for Infectious Disease"/>
            <person name="Wu L."/>
            <person name="Ma J."/>
        </authorList>
    </citation>
    <scope>NUCLEOTIDE SEQUENCE [LARGE SCALE GENOMIC DNA]</scope>
    <source>
        <strain evidence="3">JCM 17551</strain>
    </source>
</reference>
<evidence type="ECO:0000256" key="1">
    <source>
        <dbReference type="SAM" id="SignalP"/>
    </source>
</evidence>
<feature type="chain" id="PRO_5047481324" evidence="1">
    <location>
        <begin position="34"/>
        <end position="446"/>
    </location>
</feature>
<dbReference type="NCBIfam" id="TIGR02913">
    <property type="entry name" value="HAF_rpt"/>
    <property type="match status" value="2"/>
</dbReference>
<gene>
    <name evidence="2" type="ORF">GCM10022277_29810</name>
</gene>
<sequence>MNPKINYPVTLSKNLIQTSLCAGLLSLSFHGFAQTAEFLVIDGLITDDIPFSEANGVSDDGSTVVGMSATNEGTISAFRWKNGQAIDLGALPSVGPNSSGQGISGDGEVLVGRGRTVNEEGTPINAGWMWAENSGMLDLGRPATFASDASYDGNVIVGKASSDNSDAFRWTPGTGVQLLPVLRSVEPNSTNAANAVSGDGSVIVGKSGSYAVRWTLENDTFSLGDFKGEAFDVTSDGSVIVGSGSFNGSDEAFLNEAFRWTEQTGAVALGLLPGHSGYSRAKAISADGSVIVGTSADSQLNEIKAFIWDAENGMRDLQQVLETDFNLDLGGLTLTSANGVSADGKIIVGRAVDANDRPRGWWVNLDQEGVQPPSLSLTVEVKRFLFFFSYTKISWSGATDNVEVLKDGKVIRSGGQSGEFTQSGKGSTYQVCQVNSDYCSDSMVAR</sequence>
<dbReference type="InterPro" id="IPR014262">
    <property type="entry name" value="HAF_rpt"/>
</dbReference>
<evidence type="ECO:0000313" key="2">
    <source>
        <dbReference type="EMBL" id="GAA3931113.1"/>
    </source>
</evidence>
<keyword evidence="3" id="KW-1185">Reference proteome</keyword>
<feature type="signal peptide" evidence="1">
    <location>
        <begin position="1"/>
        <end position="33"/>
    </location>
</feature>
<accession>A0ABP7MXJ5</accession>
<dbReference type="EMBL" id="BAABBN010000007">
    <property type="protein sequence ID" value="GAA3931113.1"/>
    <property type="molecule type" value="Genomic_DNA"/>
</dbReference>
<keyword evidence="1" id="KW-0732">Signal</keyword>
<organism evidence="2 3">
    <name type="scientific">Litoribacillus peritrichatus</name>
    <dbReference type="NCBI Taxonomy" id="718191"/>
    <lineage>
        <taxon>Bacteria</taxon>
        <taxon>Pseudomonadati</taxon>
        <taxon>Pseudomonadota</taxon>
        <taxon>Gammaproteobacteria</taxon>
        <taxon>Oceanospirillales</taxon>
        <taxon>Oceanospirillaceae</taxon>
        <taxon>Litoribacillus</taxon>
    </lineage>
</organism>
<comment type="caution">
    <text evidence="2">The sequence shown here is derived from an EMBL/GenBank/DDBJ whole genome shotgun (WGS) entry which is preliminary data.</text>
</comment>
<dbReference type="Proteomes" id="UP001501565">
    <property type="component" value="Unassembled WGS sequence"/>
</dbReference>
<evidence type="ECO:0000313" key="3">
    <source>
        <dbReference type="Proteomes" id="UP001501565"/>
    </source>
</evidence>
<proteinExistence type="predicted"/>
<protein>
    <submittedName>
        <fullName evidence="2">Uncharacterized protein</fullName>
    </submittedName>
</protein>